<evidence type="ECO:0000313" key="2">
    <source>
        <dbReference type="Proteomes" id="UP000597444"/>
    </source>
</evidence>
<dbReference type="Pfam" id="PF12974">
    <property type="entry name" value="Phosphonate-bd"/>
    <property type="match status" value="1"/>
</dbReference>
<protein>
    <recommendedName>
        <fullName evidence="3">Phosphate/phosphite/phosphonate ABC transporter substrate-binding protein</fullName>
    </recommendedName>
</protein>
<dbReference type="EMBL" id="BNJK01000001">
    <property type="protein sequence ID" value="GHO97006.1"/>
    <property type="molecule type" value="Genomic_DNA"/>
</dbReference>
<name>A0A8J3IVM3_9CHLR</name>
<dbReference type="AlphaFoldDB" id="A0A8J3IVM3"/>
<evidence type="ECO:0000313" key="1">
    <source>
        <dbReference type="EMBL" id="GHO97006.1"/>
    </source>
</evidence>
<dbReference type="Proteomes" id="UP000597444">
    <property type="component" value="Unassembled WGS sequence"/>
</dbReference>
<keyword evidence="2" id="KW-1185">Reference proteome</keyword>
<dbReference type="SUPFAM" id="SSF53850">
    <property type="entry name" value="Periplasmic binding protein-like II"/>
    <property type="match status" value="1"/>
</dbReference>
<dbReference type="Gene3D" id="3.40.190.10">
    <property type="entry name" value="Periplasmic binding protein-like II"/>
    <property type="match status" value="2"/>
</dbReference>
<accession>A0A8J3IVM3</accession>
<dbReference type="PANTHER" id="PTHR35841:SF1">
    <property type="entry name" value="PHOSPHONATES-BINDING PERIPLASMIC PROTEIN"/>
    <property type="match status" value="1"/>
</dbReference>
<organism evidence="1 2">
    <name type="scientific">Reticulibacter mediterranei</name>
    <dbReference type="NCBI Taxonomy" id="2778369"/>
    <lineage>
        <taxon>Bacteria</taxon>
        <taxon>Bacillati</taxon>
        <taxon>Chloroflexota</taxon>
        <taxon>Ktedonobacteria</taxon>
        <taxon>Ktedonobacterales</taxon>
        <taxon>Reticulibacteraceae</taxon>
        <taxon>Reticulibacter</taxon>
    </lineage>
</organism>
<dbReference type="RefSeq" id="WP_220207594.1">
    <property type="nucleotide sequence ID" value="NZ_BNJK01000001.1"/>
</dbReference>
<comment type="caution">
    <text evidence="1">The sequence shown here is derived from an EMBL/GenBank/DDBJ whole genome shotgun (WGS) entry which is preliminary data.</text>
</comment>
<evidence type="ECO:0008006" key="3">
    <source>
        <dbReference type="Google" id="ProtNLM"/>
    </source>
</evidence>
<reference evidence="1" key="1">
    <citation type="submission" date="2020-10" db="EMBL/GenBank/DDBJ databases">
        <title>Taxonomic study of unclassified bacteria belonging to the class Ktedonobacteria.</title>
        <authorList>
            <person name="Yabe S."/>
            <person name="Wang C.M."/>
            <person name="Zheng Y."/>
            <person name="Sakai Y."/>
            <person name="Cavaletti L."/>
            <person name="Monciardini P."/>
            <person name="Donadio S."/>
        </authorList>
    </citation>
    <scope>NUCLEOTIDE SEQUENCE</scope>
    <source>
        <strain evidence="1">ID150040</strain>
    </source>
</reference>
<gene>
    <name evidence="1" type="ORF">KSF_070540</name>
</gene>
<dbReference type="PANTHER" id="PTHR35841">
    <property type="entry name" value="PHOSPHONATES-BINDING PERIPLASMIC PROTEIN"/>
    <property type="match status" value="1"/>
</dbReference>
<sequence>MNQTLIFASFLAPTRYKMCLYMTEYVERTLGIPTFLLNGESFEDFASGDADAGLISPLAYAQLLSERAYPVELLAVPVFQHTDEANTPPGLVKIVVRKESELQSESDLERCTWAYHASATAVEEPPFYAREPLALHCRSMVEATSPAQALRMVLDGAADATAIDARLFALVNNNSPHMCNRLRVLNTCCRTPGPLVVVASHVHPRLKLQIQESLVSMHTHPLFAQQLHERNIQRFVAASDEYYQALQTHCWKKETVSAPIEPRVALRVPASI</sequence>
<proteinExistence type="predicted"/>